<protein>
    <recommendedName>
        <fullName evidence="4">Mutant cadherin</fullName>
    </recommendedName>
</protein>
<name>A0ABQ7QA71_PLUXY</name>
<evidence type="ECO:0000313" key="3">
    <source>
        <dbReference type="Proteomes" id="UP000823941"/>
    </source>
</evidence>
<evidence type="ECO:0000256" key="1">
    <source>
        <dbReference type="SAM" id="MobiDB-lite"/>
    </source>
</evidence>
<feature type="region of interest" description="Disordered" evidence="1">
    <location>
        <begin position="193"/>
        <end position="226"/>
    </location>
</feature>
<evidence type="ECO:0008006" key="4">
    <source>
        <dbReference type="Google" id="ProtNLM"/>
    </source>
</evidence>
<sequence length="431" mass="47993">MTSKVVKCKHCNIVIDEVLAFIQNKIQVIDDVSLVQICKSAFKPDDIKNAKSLLFDSVNNAKKIIRKGDGKSDRDLEDIISLLRRLDPELVPIFVARDLEKLPPVTFDHVDVTKLLKDLLLLQKEVKGMKDHFITTEQFEVLKMDLIDKQSKSIITSPNTFAYRNINVKRGACVYDSYKFNCDSGPIGLQNLPTDLNSQNESAVSCQAADSESSPPPPPAPATDRASHIQIPSHSENGVMNAEVEASSVISNPTSQVTLGNASTPDIKCIHIDNVENTQMAQSLQKPDPARKTMAQVLKEGINNESWSVVQNKSRKAGKNIFVGMVGKAKTEENSKFRAAETFIPLFITNVDKAASENDVADYISRNTKINVTPIKIKMKIERNYNAYKIFVPRSSVSLFLDTNLWPDGIKFMRFIPFKIKNSSSVPIPTQ</sequence>
<accession>A0ABQ7QA71</accession>
<gene>
    <name evidence="2" type="ORF">JYU34_013593</name>
</gene>
<organism evidence="2 3">
    <name type="scientific">Plutella xylostella</name>
    <name type="common">Diamondback moth</name>
    <name type="synonym">Plutella maculipennis</name>
    <dbReference type="NCBI Taxonomy" id="51655"/>
    <lineage>
        <taxon>Eukaryota</taxon>
        <taxon>Metazoa</taxon>
        <taxon>Ecdysozoa</taxon>
        <taxon>Arthropoda</taxon>
        <taxon>Hexapoda</taxon>
        <taxon>Insecta</taxon>
        <taxon>Pterygota</taxon>
        <taxon>Neoptera</taxon>
        <taxon>Endopterygota</taxon>
        <taxon>Lepidoptera</taxon>
        <taxon>Glossata</taxon>
        <taxon>Ditrysia</taxon>
        <taxon>Yponomeutoidea</taxon>
        <taxon>Plutellidae</taxon>
        <taxon>Plutella</taxon>
    </lineage>
</organism>
<proteinExistence type="predicted"/>
<dbReference type="Proteomes" id="UP000823941">
    <property type="component" value="Chromosome 18"/>
</dbReference>
<comment type="caution">
    <text evidence="2">The sequence shown here is derived from an EMBL/GenBank/DDBJ whole genome shotgun (WGS) entry which is preliminary data.</text>
</comment>
<dbReference type="EMBL" id="JAHIBW010000018">
    <property type="protein sequence ID" value="KAG7302125.1"/>
    <property type="molecule type" value="Genomic_DNA"/>
</dbReference>
<reference evidence="2 3" key="1">
    <citation type="submission" date="2021-06" db="EMBL/GenBank/DDBJ databases">
        <title>A haploid diamondback moth (Plutella xylostella L.) genome assembly resolves 31 chromosomes and identifies a diamide resistance mutation.</title>
        <authorList>
            <person name="Ward C.M."/>
            <person name="Perry K.D."/>
            <person name="Baker G."/>
            <person name="Powis K."/>
            <person name="Heckel D.G."/>
            <person name="Baxter S.W."/>
        </authorList>
    </citation>
    <scope>NUCLEOTIDE SEQUENCE [LARGE SCALE GENOMIC DNA]</scope>
    <source>
        <strain evidence="2 3">LV</strain>
        <tissue evidence="2">Single pupa</tissue>
    </source>
</reference>
<evidence type="ECO:0000313" key="2">
    <source>
        <dbReference type="EMBL" id="KAG7302125.1"/>
    </source>
</evidence>
<keyword evidence="3" id="KW-1185">Reference proteome</keyword>
<feature type="compositionally biased region" description="Polar residues" evidence="1">
    <location>
        <begin position="193"/>
        <end position="205"/>
    </location>
</feature>